<feature type="transmembrane region" description="Helical" evidence="2">
    <location>
        <begin position="119"/>
        <end position="146"/>
    </location>
</feature>
<evidence type="ECO:0000256" key="1">
    <source>
        <dbReference type="SAM" id="MobiDB-lite"/>
    </source>
</evidence>
<dbReference type="EMBL" id="JBHSDK010000010">
    <property type="protein sequence ID" value="MFC4335010.1"/>
    <property type="molecule type" value="Genomic_DNA"/>
</dbReference>
<dbReference type="RefSeq" id="WP_380619264.1">
    <property type="nucleotide sequence ID" value="NZ_JBHSDK010000010.1"/>
</dbReference>
<keyword evidence="2" id="KW-1133">Transmembrane helix</keyword>
<proteinExistence type="predicted"/>
<name>A0ABV8TW69_9ACTN</name>
<feature type="transmembrane region" description="Helical" evidence="2">
    <location>
        <begin position="95"/>
        <end position="113"/>
    </location>
</feature>
<feature type="region of interest" description="Disordered" evidence="1">
    <location>
        <begin position="1"/>
        <end position="71"/>
    </location>
</feature>
<comment type="caution">
    <text evidence="3">The sequence shown here is derived from an EMBL/GenBank/DDBJ whole genome shotgun (WGS) entry which is preliminary data.</text>
</comment>
<sequence length="185" mass="18287">MTYPPPPGPQHDPYGAYGQPAPQGGQPLPGAYPPPAQPGGQPQPGAYPPAQPGGYAPAAQPGYPPMPGQNPAPMGAYGQPMAVGQAKNGLGRASLILALLGFGLHAALFFAALNSGSEGLAGGVAALGFVALVLYILAIVFGAIGVSRAGKGMATNKGTAVTGMVLGILFLVLPLVIVPMVVSTV</sequence>
<evidence type="ECO:0000313" key="4">
    <source>
        <dbReference type="Proteomes" id="UP001595823"/>
    </source>
</evidence>
<reference evidence="4" key="1">
    <citation type="journal article" date="2019" name="Int. J. Syst. Evol. Microbiol.">
        <title>The Global Catalogue of Microorganisms (GCM) 10K type strain sequencing project: providing services to taxonomists for standard genome sequencing and annotation.</title>
        <authorList>
            <consortium name="The Broad Institute Genomics Platform"/>
            <consortium name="The Broad Institute Genome Sequencing Center for Infectious Disease"/>
            <person name="Wu L."/>
            <person name="Ma J."/>
        </authorList>
    </citation>
    <scope>NUCLEOTIDE SEQUENCE [LARGE SCALE GENOMIC DNA]</scope>
    <source>
        <strain evidence="4">IBRC-M 10908</strain>
    </source>
</reference>
<evidence type="ECO:0000256" key="2">
    <source>
        <dbReference type="SAM" id="Phobius"/>
    </source>
</evidence>
<gene>
    <name evidence="3" type="ORF">ACFPET_07350</name>
</gene>
<feature type="compositionally biased region" description="Low complexity" evidence="1">
    <location>
        <begin position="52"/>
        <end position="61"/>
    </location>
</feature>
<feature type="compositionally biased region" description="Low complexity" evidence="1">
    <location>
        <begin position="13"/>
        <end position="29"/>
    </location>
</feature>
<keyword evidence="2" id="KW-0812">Transmembrane</keyword>
<feature type="compositionally biased region" description="Pro residues" evidence="1">
    <location>
        <begin position="1"/>
        <end position="10"/>
    </location>
</feature>
<organism evidence="3 4">
    <name type="scientific">Salininema proteolyticum</name>
    <dbReference type="NCBI Taxonomy" id="1607685"/>
    <lineage>
        <taxon>Bacteria</taxon>
        <taxon>Bacillati</taxon>
        <taxon>Actinomycetota</taxon>
        <taxon>Actinomycetes</taxon>
        <taxon>Glycomycetales</taxon>
        <taxon>Glycomycetaceae</taxon>
        <taxon>Salininema</taxon>
    </lineage>
</organism>
<evidence type="ECO:0000313" key="3">
    <source>
        <dbReference type="EMBL" id="MFC4335010.1"/>
    </source>
</evidence>
<keyword evidence="4" id="KW-1185">Reference proteome</keyword>
<feature type="transmembrane region" description="Helical" evidence="2">
    <location>
        <begin position="158"/>
        <end position="182"/>
    </location>
</feature>
<dbReference type="Proteomes" id="UP001595823">
    <property type="component" value="Unassembled WGS sequence"/>
</dbReference>
<dbReference type="SUPFAM" id="SSF81995">
    <property type="entry name" value="beta-sandwich domain of Sec23/24"/>
    <property type="match status" value="1"/>
</dbReference>
<accession>A0ABV8TW69</accession>
<keyword evidence="2" id="KW-0472">Membrane</keyword>
<protein>
    <submittedName>
        <fullName evidence="3">DUF4190 domain-containing protein</fullName>
    </submittedName>
</protein>